<evidence type="ECO:0000313" key="1">
    <source>
        <dbReference type="EMBL" id="BAQ71236.1"/>
    </source>
</evidence>
<dbReference type="KEGG" id="rsu:NHU_04114"/>
<dbReference type="SUPFAM" id="SSF47413">
    <property type="entry name" value="lambda repressor-like DNA-binding domains"/>
    <property type="match status" value="1"/>
</dbReference>
<dbReference type="PANTHER" id="PTHR40275:SF1">
    <property type="entry name" value="SSL7038 PROTEIN"/>
    <property type="match status" value="1"/>
</dbReference>
<protein>
    <submittedName>
        <fullName evidence="1">Addiction module antitoxin</fullName>
    </submittedName>
</protein>
<gene>
    <name evidence="1" type="ORF">NHU_04114</name>
</gene>
<dbReference type="AlphaFoldDB" id="A0A0D6B893"/>
<dbReference type="PANTHER" id="PTHR40275">
    <property type="entry name" value="SSL7038 PROTEIN"/>
    <property type="match status" value="1"/>
</dbReference>
<dbReference type="Gene3D" id="1.10.260.40">
    <property type="entry name" value="lambda repressor-like DNA-binding domains"/>
    <property type="match status" value="1"/>
</dbReference>
<reference evidence="1 2" key="1">
    <citation type="submission" date="2015-02" db="EMBL/GenBank/DDBJ databases">
        <title>Genome sequene of Rhodovulum sulfidophilum DSM 2351.</title>
        <authorList>
            <person name="Nagao N."/>
        </authorList>
    </citation>
    <scope>NUCLEOTIDE SEQUENCE [LARGE SCALE GENOMIC DNA]</scope>
    <source>
        <strain evidence="1 2">DSM 2351</strain>
    </source>
</reference>
<dbReference type="Proteomes" id="UP000064912">
    <property type="component" value="Chromosome"/>
</dbReference>
<name>A0A0D6B893_RHOSU</name>
<dbReference type="InterPro" id="IPR010982">
    <property type="entry name" value="Lambda_DNA-bd_dom_sf"/>
</dbReference>
<dbReference type="GO" id="GO:0003677">
    <property type="term" value="F:DNA binding"/>
    <property type="evidence" value="ECO:0007669"/>
    <property type="project" value="InterPro"/>
</dbReference>
<dbReference type="InterPro" id="IPR014057">
    <property type="entry name" value="HI1420"/>
</dbReference>
<organism evidence="1 2">
    <name type="scientific">Rhodovulum sulfidophilum</name>
    <name type="common">Rhodobacter sulfidophilus</name>
    <dbReference type="NCBI Taxonomy" id="35806"/>
    <lineage>
        <taxon>Bacteria</taxon>
        <taxon>Pseudomonadati</taxon>
        <taxon>Pseudomonadota</taxon>
        <taxon>Alphaproteobacteria</taxon>
        <taxon>Rhodobacterales</taxon>
        <taxon>Paracoccaceae</taxon>
        <taxon>Rhodovulum</taxon>
    </lineage>
</organism>
<dbReference type="EMBL" id="AP014800">
    <property type="protein sequence ID" value="BAQ71236.1"/>
    <property type="molecule type" value="Genomic_DNA"/>
</dbReference>
<accession>A0A0D6B893</accession>
<sequence length="95" mass="9993">MPIETTRFDAAEYLDTPEAQAMLLSDAFETGDAAYIKHAIGIVARARGIKDTAEAAGVTREALHRALGEKGNPRLSTILGVTKALGLTLKVEAAA</sequence>
<proteinExistence type="predicted"/>
<dbReference type="eggNOG" id="COG3636">
    <property type="taxonomic scope" value="Bacteria"/>
</dbReference>
<dbReference type="Pfam" id="PF21716">
    <property type="entry name" value="dnstrm_HI1420"/>
    <property type="match status" value="1"/>
</dbReference>
<dbReference type="NCBIfam" id="TIGR02684">
    <property type="entry name" value="dnstrm_HI1420"/>
    <property type="match status" value="1"/>
</dbReference>
<dbReference type="PATRIC" id="fig|35806.4.peg.4220"/>
<evidence type="ECO:0000313" key="2">
    <source>
        <dbReference type="Proteomes" id="UP000064912"/>
    </source>
</evidence>